<dbReference type="OrthoDB" id="291603at2157"/>
<reference evidence="1" key="1">
    <citation type="journal article" date="2012" name="Appl. Environ. Microbiol.">
        <title>Identification of the haloarchaeal phasin (PhaP) that functions in polyhydroxyalkanoate accumulation and granule formation in Haloferax mediterranei.</title>
        <authorList>
            <person name="Cai S."/>
            <person name="Cai L."/>
            <person name="Liu H."/>
            <person name="Liu X."/>
            <person name="Han J."/>
            <person name="Zhou J."/>
            <person name="Xiang H."/>
        </authorList>
    </citation>
    <scope>NUCLEOTIDE SEQUENCE</scope>
    <source>
        <strain evidence="1">CGMCC 1.2087</strain>
    </source>
</reference>
<geneLocation type="plasmid" evidence="1 5">
    <name>pHM500</name>
</geneLocation>
<dbReference type="PATRIC" id="fig|523841.21.peg.3819"/>
<dbReference type="EMBL" id="CP001871">
    <property type="protein sequence ID" value="AFK21217.1"/>
    <property type="molecule type" value="Genomic_DNA"/>
</dbReference>
<evidence type="ECO:0000313" key="1">
    <source>
        <dbReference type="EMBL" id="AFK21217.1"/>
    </source>
</evidence>
<keyword evidence="6" id="KW-1185">Reference proteome</keyword>
<dbReference type="RefSeq" id="WP_004061028.1">
    <property type="nucleotide sequence ID" value="NC_017944.1"/>
</dbReference>
<reference evidence="2 7" key="4">
    <citation type="submission" date="2014-04" db="EMBL/GenBank/DDBJ databases">
        <title>Transcriptional profiles of Haloferax mediterranei on the basis of nitrogen availability.</title>
        <authorList>
            <person name="Bautista V."/>
        </authorList>
    </citation>
    <scope>NUCLEOTIDE SEQUENCE [LARGE SCALE GENOMIC DNA]</scope>
    <source>
        <strain evidence="2">ATCC 33500</strain>
        <strain evidence="7">ATCC 33500 / DSM 1411 / JCM 8866 / NBRC 14739 / NCIMB 2177 / R-4</strain>
        <plasmid evidence="2">HMPLAS1</plasmid>
        <plasmid evidence="7">Plasmid HMPLAS1</plasmid>
    </source>
</reference>
<dbReference type="Proteomes" id="UP000299011">
    <property type="component" value="Plasmid pHME505"/>
</dbReference>
<gene>
    <name evidence="1" type="ordered locus">HFX_6091</name>
    <name evidence="2" type="ORF">BM92_17475</name>
    <name evidence="3" type="ORF">C439_19048</name>
    <name evidence="4" type="ORF">E6P09_17355</name>
</gene>
<dbReference type="Proteomes" id="UP000027075">
    <property type="component" value="Plasmid HMPLAS1"/>
</dbReference>
<organism evidence="1 5">
    <name type="scientific">Haloferax mediterranei (strain ATCC 33500 / DSM 1411 / JCM 8866 / NBRC 14739 / NCIMB 2177 / R-4)</name>
    <name type="common">Halobacterium mediterranei</name>
    <dbReference type="NCBI Taxonomy" id="523841"/>
    <lineage>
        <taxon>Archaea</taxon>
        <taxon>Methanobacteriati</taxon>
        <taxon>Methanobacteriota</taxon>
        <taxon>Stenosarchaea group</taxon>
        <taxon>Halobacteria</taxon>
        <taxon>Halobacteriales</taxon>
        <taxon>Haloferacaceae</taxon>
        <taxon>Haloferax</taxon>
    </lineage>
</organism>
<dbReference type="EMBL" id="CP039140">
    <property type="protein sequence ID" value="QCQ77069.1"/>
    <property type="molecule type" value="Genomic_DNA"/>
</dbReference>
<evidence type="ECO:0000313" key="6">
    <source>
        <dbReference type="Proteomes" id="UP000011603"/>
    </source>
</evidence>
<accession>I3RAF7</accession>
<reference evidence="1 5" key="2">
    <citation type="journal article" date="2012" name="J. Bacteriol.">
        <title>Complete genome sequence of the metabolically versatile halophilic archaeon Haloferax mediterranei, a poly(3-hydroxybutyrate-co-3-hydroxyvalerate) producer.</title>
        <authorList>
            <person name="Han J."/>
            <person name="Zhang F."/>
            <person name="Hou J."/>
            <person name="Liu X."/>
            <person name="Li M."/>
            <person name="Liu H."/>
            <person name="Cai L."/>
            <person name="Zhang B."/>
            <person name="Chen Y."/>
            <person name="Zhou J."/>
            <person name="Hu S."/>
            <person name="Xiang H."/>
        </authorList>
    </citation>
    <scope>NUCLEOTIDE SEQUENCE [LARGE SCALE GENOMIC DNA]</scope>
    <source>
        <strain evidence="5">ATCC 33500 / DSM 1411 / JCM 8866 / NBRC 14739 / NCIMB 2177 / R-4</strain>
        <strain evidence="1">CGMCC 1.2087</strain>
        <plasmid evidence="5">pHM500</plasmid>
    </source>
</reference>
<evidence type="ECO:0000313" key="2">
    <source>
        <dbReference type="EMBL" id="AHZ24674.1"/>
    </source>
</evidence>
<dbReference type="Proteomes" id="UP000011603">
    <property type="component" value="Unassembled WGS sequence"/>
</dbReference>
<dbReference type="EMBL" id="CP007554">
    <property type="protein sequence ID" value="AHZ24674.1"/>
    <property type="molecule type" value="Genomic_DNA"/>
</dbReference>
<reference evidence="4 8" key="6">
    <citation type="submission" date="2019-04" db="EMBL/GenBank/DDBJ databases">
        <title>Methylomes of two halophilic Archaea, Haloarcula marismortui and Haloferax mediterranei.</title>
        <authorList>
            <person name="DasSarma S."/>
            <person name="DasSarma P."/>
            <person name="DasSarma S."/>
            <person name="Fomenkov A."/>
            <person name="Vincze T."/>
            <person name="Anton B.P."/>
            <person name="Roberts R.J."/>
        </authorList>
    </citation>
    <scope>NUCLEOTIDE SEQUENCE [LARGE SCALE GENOMIC DNA]</scope>
    <source>
        <strain evidence="4">ATCC 33500</strain>
        <strain evidence="8">ATCC 33500 / DSM 1411 / JCM 8866 / NBRC 14739 / NCIMB 2177 / R-4</strain>
        <plasmid evidence="4 8">pHME505</plasmid>
    </source>
</reference>
<dbReference type="Proteomes" id="UP000006469">
    <property type="component" value="Plasmid pHM500"/>
</dbReference>
<dbReference type="GeneID" id="40158222"/>
<name>I3RAF7_HALMT</name>
<evidence type="ECO:0000313" key="7">
    <source>
        <dbReference type="Proteomes" id="UP000027075"/>
    </source>
</evidence>
<protein>
    <recommendedName>
        <fullName evidence="9">DUF1102 domain-containing protein</fullName>
    </recommendedName>
</protein>
<evidence type="ECO:0000313" key="4">
    <source>
        <dbReference type="EMBL" id="QCQ77069.1"/>
    </source>
</evidence>
<dbReference type="AlphaFoldDB" id="I3RAF7"/>
<geneLocation type="plasmid" evidence="2 7">
    <name>HMPLAS1</name>
</geneLocation>
<dbReference type="EMBL" id="AOLO01000015">
    <property type="protein sequence ID" value="ELZ97450.1"/>
    <property type="molecule type" value="Genomic_DNA"/>
</dbReference>
<reference evidence="1" key="5">
    <citation type="submission" date="2014-05" db="EMBL/GenBank/DDBJ databases">
        <authorList>
            <person name="Wang L."/>
            <person name="Yang H."/>
            <person name="Xiang H."/>
        </authorList>
    </citation>
    <scope>NUCLEOTIDE SEQUENCE</scope>
    <source>
        <strain evidence="1">CGMCC 1.2087</strain>
        <plasmid evidence="1">pHM500</plasmid>
    </source>
</reference>
<dbReference type="KEGG" id="hme:HFX_6091"/>
<evidence type="ECO:0000313" key="3">
    <source>
        <dbReference type="EMBL" id="ELZ97450.1"/>
    </source>
</evidence>
<geneLocation type="plasmid" evidence="4 8">
    <name>pHME505</name>
</geneLocation>
<evidence type="ECO:0000313" key="8">
    <source>
        <dbReference type="Proteomes" id="UP000299011"/>
    </source>
</evidence>
<proteinExistence type="predicted"/>
<reference evidence="3 6" key="3">
    <citation type="journal article" date="2014" name="PLoS Genet.">
        <title>Phylogenetically driven sequencing of extremely halophilic archaea reveals strategies for static and dynamic osmo-response.</title>
        <authorList>
            <person name="Becker E.A."/>
            <person name="Seitzer P.M."/>
            <person name="Tritt A."/>
            <person name="Larsen D."/>
            <person name="Krusor M."/>
            <person name="Yao A.I."/>
            <person name="Wu D."/>
            <person name="Madern D."/>
            <person name="Eisen J.A."/>
            <person name="Darling A.E."/>
            <person name="Facciotti M.T."/>
        </authorList>
    </citation>
    <scope>NUCLEOTIDE SEQUENCE [LARGE SCALE GENOMIC DNA]</scope>
    <source>
        <strain evidence="3">ATCC 33500</strain>
        <strain evidence="6">ATCC 33500 / DSM 1411 / JCM 8866 / NBRC 14739 / NCIMB 2177 / R-4</strain>
    </source>
</reference>
<dbReference type="HOGENOM" id="CLU_111444_0_0_2"/>
<evidence type="ECO:0000313" key="5">
    <source>
        <dbReference type="Proteomes" id="UP000006469"/>
    </source>
</evidence>
<keyword evidence="1" id="KW-0614">Plasmid</keyword>
<evidence type="ECO:0008006" key="9">
    <source>
        <dbReference type="Google" id="ProtNLM"/>
    </source>
</evidence>
<sequence length="192" mass="19689">MKRRSLLLSIGAASVGTGAVFGSGAFTSIEADRNVNLKVTNDSGSAQVSFDQGSGVGADAIVGTDNSESAEVIKFAETNLNERAKTTFTDALEIDNNGGTKVDLYVDDSTEGIGDDPSNGEVLDFRVDGSSIVGDGTSGNAIELGADGSTSGGENTDVIEVDIVVDLLDDNVDGSSLKDIDSVTFVVEAKRN</sequence>